<proteinExistence type="predicted"/>
<sequence length="106" mass="11406">MGKVPKTRAPSQTGRGPALKAVAQGKGPPGATGTGSQTGKTRGIKESRVWQVSFLILKVESQLLQESIVYGHREEGLSVNYALNFTLLFSKTLLTNNVGFKSFPPF</sequence>
<dbReference type="EMBL" id="GBXM01009757">
    <property type="protein sequence ID" value="JAH98820.1"/>
    <property type="molecule type" value="Transcribed_RNA"/>
</dbReference>
<name>A0A0E9XAI0_ANGAN</name>
<protein>
    <submittedName>
        <fullName evidence="2">Uncharacterized protein</fullName>
    </submittedName>
</protein>
<dbReference type="AlphaFoldDB" id="A0A0E9XAI0"/>
<reference evidence="2" key="1">
    <citation type="submission" date="2014-11" db="EMBL/GenBank/DDBJ databases">
        <authorList>
            <person name="Amaro Gonzalez C."/>
        </authorList>
    </citation>
    <scope>NUCLEOTIDE SEQUENCE</scope>
</reference>
<organism evidence="2">
    <name type="scientific">Anguilla anguilla</name>
    <name type="common">European freshwater eel</name>
    <name type="synonym">Muraena anguilla</name>
    <dbReference type="NCBI Taxonomy" id="7936"/>
    <lineage>
        <taxon>Eukaryota</taxon>
        <taxon>Metazoa</taxon>
        <taxon>Chordata</taxon>
        <taxon>Craniata</taxon>
        <taxon>Vertebrata</taxon>
        <taxon>Euteleostomi</taxon>
        <taxon>Actinopterygii</taxon>
        <taxon>Neopterygii</taxon>
        <taxon>Teleostei</taxon>
        <taxon>Anguilliformes</taxon>
        <taxon>Anguillidae</taxon>
        <taxon>Anguilla</taxon>
    </lineage>
</organism>
<accession>A0A0E9XAI0</accession>
<evidence type="ECO:0000256" key="1">
    <source>
        <dbReference type="SAM" id="MobiDB-lite"/>
    </source>
</evidence>
<evidence type="ECO:0000313" key="2">
    <source>
        <dbReference type="EMBL" id="JAH98820.1"/>
    </source>
</evidence>
<reference evidence="2" key="2">
    <citation type="journal article" date="2015" name="Fish Shellfish Immunol.">
        <title>Early steps in the European eel (Anguilla anguilla)-Vibrio vulnificus interaction in the gills: Role of the RtxA13 toxin.</title>
        <authorList>
            <person name="Callol A."/>
            <person name="Pajuelo D."/>
            <person name="Ebbesson L."/>
            <person name="Teles M."/>
            <person name="MacKenzie S."/>
            <person name="Amaro C."/>
        </authorList>
    </citation>
    <scope>NUCLEOTIDE SEQUENCE</scope>
</reference>
<feature type="region of interest" description="Disordered" evidence="1">
    <location>
        <begin position="1"/>
        <end position="42"/>
    </location>
</feature>